<dbReference type="PANTHER" id="PTHR48022:SF79">
    <property type="entry name" value="LACTOSE PERMEASE, PUTATIVE (AFU_ORTHOLOGUE AFUA_6G01860)-RELATED"/>
    <property type="match status" value="1"/>
</dbReference>
<keyword evidence="9" id="KW-1185">Reference proteome</keyword>
<reference evidence="8 9" key="1">
    <citation type="submission" date="2018-05" db="EMBL/GenBank/DDBJ databases">
        <title>Whole genome sequencing for identification of molecular markers to develop diagnostic detection tools for the regulated plant pathogen Lachnellula willkommii.</title>
        <authorList>
            <person name="Giroux E."/>
            <person name="Bilodeau G."/>
        </authorList>
    </citation>
    <scope>NUCLEOTIDE SEQUENCE [LARGE SCALE GENOMIC DNA]</scope>
    <source>
        <strain evidence="8 9">CBS 625.97</strain>
    </source>
</reference>
<dbReference type="Gene3D" id="1.20.1250.20">
    <property type="entry name" value="MFS general substrate transporter like domains"/>
    <property type="match status" value="2"/>
</dbReference>
<keyword evidence="3 6" id="KW-0812">Transmembrane</keyword>
<evidence type="ECO:0000256" key="1">
    <source>
        <dbReference type="ARBA" id="ARBA00004141"/>
    </source>
</evidence>
<dbReference type="OrthoDB" id="6133115at2759"/>
<organism evidence="8 9">
    <name type="scientific">Lachnellula cervina</name>
    <dbReference type="NCBI Taxonomy" id="1316786"/>
    <lineage>
        <taxon>Eukaryota</taxon>
        <taxon>Fungi</taxon>
        <taxon>Dikarya</taxon>
        <taxon>Ascomycota</taxon>
        <taxon>Pezizomycotina</taxon>
        <taxon>Leotiomycetes</taxon>
        <taxon>Helotiales</taxon>
        <taxon>Lachnaceae</taxon>
        <taxon>Lachnellula</taxon>
    </lineage>
</organism>
<evidence type="ECO:0000256" key="4">
    <source>
        <dbReference type="ARBA" id="ARBA00022989"/>
    </source>
</evidence>
<name>A0A7D8UU09_9HELO</name>
<dbReference type="GO" id="GO:0005351">
    <property type="term" value="F:carbohydrate:proton symporter activity"/>
    <property type="evidence" value="ECO:0007669"/>
    <property type="project" value="TreeGrafter"/>
</dbReference>
<gene>
    <name evidence="8" type="primary">LAC12_9</name>
    <name evidence="8" type="ORF">LCER1_G001074</name>
</gene>
<evidence type="ECO:0000256" key="6">
    <source>
        <dbReference type="SAM" id="Phobius"/>
    </source>
</evidence>
<dbReference type="PANTHER" id="PTHR48022">
    <property type="entry name" value="PLASTIDIC GLUCOSE TRANSPORTER 4"/>
    <property type="match status" value="1"/>
</dbReference>
<evidence type="ECO:0000313" key="9">
    <source>
        <dbReference type="Proteomes" id="UP000481288"/>
    </source>
</evidence>
<dbReference type="SUPFAM" id="SSF103473">
    <property type="entry name" value="MFS general substrate transporter"/>
    <property type="match status" value="1"/>
</dbReference>
<keyword evidence="4 6" id="KW-1133">Transmembrane helix</keyword>
<feature type="domain" description="Major facilitator superfamily (MFS) profile" evidence="7">
    <location>
        <begin position="1"/>
        <end position="324"/>
    </location>
</feature>
<evidence type="ECO:0000256" key="2">
    <source>
        <dbReference type="ARBA" id="ARBA00010992"/>
    </source>
</evidence>
<dbReference type="AlphaFoldDB" id="A0A7D8UU09"/>
<evidence type="ECO:0000259" key="7">
    <source>
        <dbReference type="PROSITE" id="PS50850"/>
    </source>
</evidence>
<evidence type="ECO:0000313" key="8">
    <source>
        <dbReference type="EMBL" id="TVY58011.1"/>
    </source>
</evidence>
<dbReference type="EMBL" id="QGMG01000063">
    <property type="protein sequence ID" value="TVY58011.1"/>
    <property type="molecule type" value="Genomic_DNA"/>
</dbReference>
<dbReference type="InterPro" id="IPR005828">
    <property type="entry name" value="MFS_sugar_transport-like"/>
</dbReference>
<dbReference type="Pfam" id="PF00083">
    <property type="entry name" value="Sugar_tr"/>
    <property type="match status" value="2"/>
</dbReference>
<dbReference type="InterPro" id="IPR050360">
    <property type="entry name" value="MFS_Sugar_Transporters"/>
</dbReference>
<sequence>MDYFGRRRGMQSGCAFTLAGAALAAGAQTLDQFNASRFLLGFGIILQTLLAPVYVTEIIPPQWRGRLGGYYNSFYFTGSITATGVVYATSQYSDTWAWRLPLLLQVRPPVLVFVGCFFIPESPRWLTSRDRMDEAAAIIYKYHGGPENEVAKLEVREVALHVKLSKPQTPWEYIGGLWEYRELFNSHPARWRTGMITLITLASSLSGNSILTFVYTPNQSLYCTEVLNQEIRAKGISLHALESNIATIFFTYTTGIALRDISWKYYFVWIAVDFVAGILWFGVETCSRTIEELDSCFEARFPPRASWRRTKIVKGENDVLEVEI</sequence>
<feature type="transmembrane region" description="Helical" evidence="6">
    <location>
        <begin position="236"/>
        <end position="258"/>
    </location>
</feature>
<comment type="caution">
    <text evidence="8">The sequence shown here is derived from an EMBL/GenBank/DDBJ whole genome shotgun (WGS) entry which is preliminary data.</text>
</comment>
<accession>A0A7D8UU09</accession>
<feature type="transmembrane region" description="Helical" evidence="6">
    <location>
        <begin position="195"/>
        <end position="216"/>
    </location>
</feature>
<feature type="transmembrane region" description="Helical" evidence="6">
    <location>
        <begin position="265"/>
        <end position="283"/>
    </location>
</feature>
<dbReference type="PROSITE" id="PS50850">
    <property type="entry name" value="MFS"/>
    <property type="match status" value="1"/>
</dbReference>
<comment type="similarity">
    <text evidence="2">Belongs to the major facilitator superfamily. Sugar transporter (TC 2.A.1.1) family.</text>
</comment>
<dbReference type="InterPro" id="IPR020846">
    <property type="entry name" value="MFS_dom"/>
</dbReference>
<proteinExistence type="inferred from homology"/>
<evidence type="ECO:0000256" key="3">
    <source>
        <dbReference type="ARBA" id="ARBA00022692"/>
    </source>
</evidence>
<dbReference type="InterPro" id="IPR036259">
    <property type="entry name" value="MFS_trans_sf"/>
</dbReference>
<dbReference type="GO" id="GO:0016020">
    <property type="term" value="C:membrane"/>
    <property type="evidence" value="ECO:0007669"/>
    <property type="project" value="UniProtKB-SubCell"/>
</dbReference>
<feature type="transmembrane region" description="Helical" evidence="6">
    <location>
        <begin position="71"/>
        <end position="90"/>
    </location>
</feature>
<comment type="subcellular location">
    <subcellularLocation>
        <location evidence="1">Membrane</location>
        <topology evidence="1">Multi-pass membrane protein</topology>
    </subcellularLocation>
</comment>
<evidence type="ECO:0000256" key="5">
    <source>
        <dbReference type="ARBA" id="ARBA00023136"/>
    </source>
</evidence>
<feature type="transmembrane region" description="Helical" evidence="6">
    <location>
        <begin position="39"/>
        <end position="59"/>
    </location>
</feature>
<protein>
    <submittedName>
        <fullName evidence="8">Lactose permease</fullName>
    </submittedName>
</protein>
<dbReference type="Proteomes" id="UP000481288">
    <property type="component" value="Unassembled WGS sequence"/>
</dbReference>
<keyword evidence="5 6" id="KW-0472">Membrane</keyword>